<evidence type="ECO:0000313" key="5">
    <source>
        <dbReference type="Proteomes" id="UP000001979"/>
    </source>
</evidence>
<dbReference type="PANTHER" id="PTHR43547">
    <property type="entry name" value="TWO-COMPONENT HISTIDINE KINASE"/>
    <property type="match status" value="1"/>
</dbReference>
<evidence type="ECO:0000256" key="2">
    <source>
        <dbReference type="PROSITE-ProRule" id="PRU00169"/>
    </source>
</evidence>
<feature type="domain" description="Response regulatory" evidence="3">
    <location>
        <begin position="23"/>
        <end position="138"/>
    </location>
</feature>
<dbReference type="Pfam" id="PF18546">
    <property type="entry name" value="MetOD1"/>
    <property type="match status" value="1"/>
</dbReference>
<evidence type="ECO:0000256" key="1">
    <source>
        <dbReference type="ARBA" id="ARBA00022553"/>
    </source>
</evidence>
<feature type="modified residue" description="4-aspartylphosphate" evidence="2">
    <location>
        <position position="71"/>
    </location>
</feature>
<organism evidence="4 5">
    <name type="scientific">Methanococcoides burtonii (strain DSM 6242 / NBRC 107633 / OCM 468 / ACE-M)</name>
    <dbReference type="NCBI Taxonomy" id="259564"/>
    <lineage>
        <taxon>Archaea</taxon>
        <taxon>Methanobacteriati</taxon>
        <taxon>Methanobacteriota</taxon>
        <taxon>Stenosarchaea group</taxon>
        <taxon>Methanomicrobia</taxon>
        <taxon>Methanosarcinales</taxon>
        <taxon>Methanosarcinaceae</taxon>
        <taxon>Methanococcoides</taxon>
    </lineage>
</organism>
<reference evidence="5" key="1">
    <citation type="journal article" date="2009" name="ISME J.">
        <title>The genome sequence of the psychrophilic archaeon, Methanococcoides burtonii: the role of genome evolution in cold adaptation.</title>
        <authorList>
            <person name="Allen M.A."/>
            <person name="Lauro F.M."/>
            <person name="Williams T.J."/>
            <person name="Burg D."/>
            <person name="Siddiqui K.S."/>
            <person name="De Francisci D."/>
            <person name="Chong K.W."/>
            <person name="Pilak O."/>
            <person name="Chew H.H."/>
            <person name="De Maere M.Z."/>
            <person name="Ting L."/>
            <person name="Katrib M."/>
            <person name="Ng C."/>
            <person name="Sowers K.R."/>
            <person name="Galperin M.Y."/>
            <person name="Anderson I.J."/>
            <person name="Ivanova N."/>
            <person name="Dalin E."/>
            <person name="Martinez M."/>
            <person name="Lapidus A."/>
            <person name="Hauser L."/>
            <person name="Land M."/>
            <person name="Thomas T."/>
            <person name="Cavicchioli R."/>
        </authorList>
    </citation>
    <scope>NUCLEOTIDE SEQUENCE [LARGE SCALE GENOMIC DNA]</scope>
    <source>
        <strain evidence="5">DSM 6242 / NBRC 107633 / OCM 468 / ACE-M</strain>
    </source>
</reference>
<dbReference type="InterPro" id="IPR011006">
    <property type="entry name" value="CheY-like_superfamily"/>
</dbReference>
<dbReference type="PROSITE" id="PS50110">
    <property type="entry name" value="RESPONSE_REGULATORY"/>
    <property type="match status" value="1"/>
</dbReference>
<dbReference type="SUPFAM" id="SSF52172">
    <property type="entry name" value="CheY-like"/>
    <property type="match status" value="1"/>
</dbReference>
<dbReference type="Gene3D" id="3.40.50.2300">
    <property type="match status" value="1"/>
</dbReference>
<evidence type="ECO:0000313" key="4">
    <source>
        <dbReference type="EMBL" id="ABE51827.1"/>
    </source>
</evidence>
<sequence>MPQSIDELFLSKSVFMTEEKRSTILIVDDEPNNVELLEALLFVDYEIMTASGGQEALDIINKENLDLVLLDVMMPEITGYEVCEHIKSSIKTQFLPVIMVTALTEREDRIKGIEAGADDFLSKPVDRLELNTRVRSLIRIKQLQDSLVSERDQLEMQNEVRSIMTNIVPTLLANIPMEQKKIIVHQMVDMVETIIKGTKQGYVAELNSISDAAQLCCDTMNQLGGSYYIDRTDDEDICLIKARKCLWGKVEAHLNPIMCNLTTGVFMRIINQFFPNSNVKVQKTLGNGDQYCHFEILKALKK</sequence>
<evidence type="ECO:0000259" key="3">
    <source>
        <dbReference type="PROSITE" id="PS50110"/>
    </source>
</evidence>
<dbReference type="GO" id="GO:0000155">
    <property type="term" value="F:phosphorelay sensor kinase activity"/>
    <property type="evidence" value="ECO:0007669"/>
    <property type="project" value="TreeGrafter"/>
</dbReference>
<dbReference type="STRING" id="259564.Mbur_0878"/>
<dbReference type="AlphaFoldDB" id="Q12XJ9"/>
<dbReference type="InterPro" id="IPR041359">
    <property type="entry name" value="MetOD1"/>
</dbReference>
<dbReference type="EMBL" id="CP000300">
    <property type="protein sequence ID" value="ABE51827.1"/>
    <property type="molecule type" value="Genomic_DNA"/>
</dbReference>
<dbReference type="Proteomes" id="UP000001979">
    <property type="component" value="Chromosome"/>
</dbReference>
<gene>
    <name evidence="4" type="ordered locus">Mbur_0878</name>
</gene>
<keyword evidence="1 2" id="KW-0597">Phosphoprotein</keyword>
<dbReference type="KEGG" id="mbu:Mbur_0878"/>
<dbReference type="CDD" id="cd17538">
    <property type="entry name" value="REC_D1_PleD-like"/>
    <property type="match status" value="1"/>
</dbReference>
<accession>Q12XJ9</accession>
<dbReference type="InterPro" id="IPR001789">
    <property type="entry name" value="Sig_transdc_resp-reg_receiver"/>
</dbReference>
<name>Q12XJ9_METBU</name>
<keyword evidence="5" id="KW-1185">Reference proteome</keyword>
<protein>
    <submittedName>
        <fullName evidence="4">CheY-like response regulator receiver</fullName>
    </submittedName>
</protein>
<dbReference type="HOGENOM" id="CLU_938793_0_0_2"/>
<proteinExistence type="predicted"/>
<dbReference type="PANTHER" id="PTHR43547:SF2">
    <property type="entry name" value="HYBRID SIGNAL TRANSDUCTION HISTIDINE KINASE C"/>
    <property type="match status" value="1"/>
</dbReference>
<dbReference type="SMART" id="SM00448">
    <property type="entry name" value="REC"/>
    <property type="match status" value="1"/>
</dbReference>
<dbReference type="Pfam" id="PF00072">
    <property type="entry name" value="Response_reg"/>
    <property type="match status" value="1"/>
</dbReference>